<comment type="catalytic activity">
    <reaction evidence="1">
        <text>ATP + protein L-histidine = ADP + protein N-phospho-L-histidine.</text>
        <dbReference type="EC" id="2.7.13.3"/>
    </reaction>
</comment>
<evidence type="ECO:0000256" key="6">
    <source>
        <dbReference type="ARBA" id="ARBA00022777"/>
    </source>
</evidence>
<feature type="transmembrane region" description="Helical" evidence="11">
    <location>
        <begin position="110"/>
        <end position="130"/>
    </location>
</feature>
<dbReference type="Pfam" id="PF23539">
    <property type="entry name" value="DUF7134"/>
    <property type="match status" value="1"/>
</dbReference>
<dbReference type="EC" id="2.7.13.3" evidence="2"/>
<dbReference type="InterPro" id="IPR050482">
    <property type="entry name" value="Sensor_HK_TwoCompSys"/>
</dbReference>
<evidence type="ECO:0000256" key="7">
    <source>
        <dbReference type="ARBA" id="ARBA00022840"/>
    </source>
</evidence>
<keyword evidence="5" id="KW-0547">Nucleotide-binding</keyword>
<reference evidence="13 14" key="1">
    <citation type="submission" date="2022-02" db="EMBL/GenBank/DDBJ databases">
        <title>Uncovering new skin microbiome diversity through culturing and metagenomics.</title>
        <authorList>
            <person name="Conlan S."/>
            <person name="Deming C."/>
            <person name="Nisc Comparative Sequencing Program N."/>
            <person name="Segre J.A."/>
        </authorList>
    </citation>
    <scope>NUCLEOTIDE SEQUENCE [LARGE SCALE GENOMIC DNA]</scope>
    <source>
        <strain evidence="13 14">ACRQZ</strain>
    </source>
</reference>
<evidence type="ECO:0000259" key="12">
    <source>
        <dbReference type="SMART" id="SM00387"/>
    </source>
</evidence>
<keyword evidence="14" id="KW-1185">Reference proteome</keyword>
<dbReference type="InterPro" id="IPR003594">
    <property type="entry name" value="HATPase_dom"/>
</dbReference>
<keyword evidence="8" id="KW-0902">Two-component regulatory system</keyword>
<proteinExistence type="predicted"/>
<evidence type="ECO:0000256" key="11">
    <source>
        <dbReference type="SAM" id="Phobius"/>
    </source>
</evidence>
<protein>
    <recommendedName>
        <fullName evidence="2">histidine kinase</fullName>
        <ecNumber evidence="2">2.7.13.3</ecNumber>
    </recommendedName>
</protein>
<evidence type="ECO:0000313" key="13">
    <source>
        <dbReference type="EMBL" id="MCG7323007.1"/>
    </source>
</evidence>
<keyword evidence="7" id="KW-0067">ATP-binding</keyword>
<keyword evidence="4" id="KW-0808">Transferase</keyword>
<evidence type="ECO:0000256" key="2">
    <source>
        <dbReference type="ARBA" id="ARBA00012438"/>
    </source>
</evidence>
<dbReference type="Gene3D" id="1.20.5.1930">
    <property type="match status" value="1"/>
</dbReference>
<dbReference type="InterPro" id="IPR011712">
    <property type="entry name" value="Sig_transdc_His_kin_sub3_dim/P"/>
</dbReference>
<dbReference type="Pfam" id="PF07730">
    <property type="entry name" value="HisKA_3"/>
    <property type="match status" value="1"/>
</dbReference>
<feature type="region of interest" description="Disordered" evidence="10">
    <location>
        <begin position="403"/>
        <end position="430"/>
    </location>
</feature>
<name>A0ABS9Q6M6_9MICO</name>
<feature type="coiled-coil region" evidence="9">
    <location>
        <begin position="166"/>
        <end position="200"/>
    </location>
</feature>
<dbReference type="InterPro" id="IPR055558">
    <property type="entry name" value="DUF7134"/>
</dbReference>
<dbReference type="SMART" id="SM00387">
    <property type="entry name" value="HATPase_c"/>
    <property type="match status" value="1"/>
</dbReference>
<organism evidence="13 14">
    <name type="scientific">Arsenicicoccus bolidensis</name>
    <dbReference type="NCBI Taxonomy" id="229480"/>
    <lineage>
        <taxon>Bacteria</taxon>
        <taxon>Bacillati</taxon>
        <taxon>Actinomycetota</taxon>
        <taxon>Actinomycetes</taxon>
        <taxon>Micrococcales</taxon>
        <taxon>Intrasporangiaceae</taxon>
        <taxon>Arsenicicoccus</taxon>
    </lineage>
</organism>
<evidence type="ECO:0000256" key="3">
    <source>
        <dbReference type="ARBA" id="ARBA00022553"/>
    </source>
</evidence>
<evidence type="ECO:0000256" key="9">
    <source>
        <dbReference type="SAM" id="Coils"/>
    </source>
</evidence>
<keyword evidence="9" id="KW-0175">Coiled coil</keyword>
<feature type="transmembrane region" description="Helical" evidence="11">
    <location>
        <begin position="20"/>
        <end position="38"/>
    </location>
</feature>
<evidence type="ECO:0000256" key="1">
    <source>
        <dbReference type="ARBA" id="ARBA00000085"/>
    </source>
</evidence>
<dbReference type="GO" id="GO:0016301">
    <property type="term" value="F:kinase activity"/>
    <property type="evidence" value="ECO:0007669"/>
    <property type="project" value="UniProtKB-KW"/>
</dbReference>
<dbReference type="Proteomes" id="UP001521931">
    <property type="component" value="Unassembled WGS sequence"/>
</dbReference>
<evidence type="ECO:0000256" key="10">
    <source>
        <dbReference type="SAM" id="MobiDB-lite"/>
    </source>
</evidence>
<dbReference type="PANTHER" id="PTHR24421">
    <property type="entry name" value="NITRATE/NITRITE SENSOR PROTEIN NARX-RELATED"/>
    <property type="match status" value="1"/>
</dbReference>
<keyword evidence="6 13" id="KW-0418">Kinase</keyword>
<dbReference type="RefSeq" id="WP_239265488.1">
    <property type="nucleotide sequence ID" value="NZ_JAKRCV010000054.1"/>
</dbReference>
<dbReference type="InterPro" id="IPR036890">
    <property type="entry name" value="HATPase_C_sf"/>
</dbReference>
<keyword evidence="3" id="KW-0597">Phosphoprotein</keyword>
<sequence length="430" mass="46645">MRAFLRLQRWLREHVMLVDAFWAGVVTLLCLVVSAGVLDELTVGWVGWLAWTLLGTSLPLVWRRTRPDPAIVAVALGCVVQLVIADNVMPQNLAALMMLYAVAAHGHPRWRYWWLAAALVGGVVGAWDWTYNWVRPAGAQRVEYAVISWVFVAAMSVACFVPGALARQRRDMVQSLRDRADSLEREHDSMARLAAQEERARIAREMHDVVAHSLSVIVVQADGASYAVEHGDVDASRMVAARTLATIGDTARGALGETRRLVGVLREEGEAAAYTPQATLEQVEELVAHVNDAGLPATLTQVGDERVHEALGPAQQMAAYRVVQEALTNALKHAGPAATVRVELAHHPDRVELAVRDTGRGPGGGSDGRGHGLIGMRERMASIGGTFTARERVGGGFEVLASLPTRDPEAPPTAPTVPVPVTTGRRRERE</sequence>
<evidence type="ECO:0000256" key="8">
    <source>
        <dbReference type="ARBA" id="ARBA00023012"/>
    </source>
</evidence>
<keyword evidence="11" id="KW-0812">Transmembrane</keyword>
<feature type="transmembrane region" description="Helical" evidence="11">
    <location>
        <begin position="69"/>
        <end position="90"/>
    </location>
</feature>
<dbReference type="PANTHER" id="PTHR24421:SF10">
    <property type="entry name" value="NITRATE_NITRITE SENSOR PROTEIN NARQ"/>
    <property type="match status" value="1"/>
</dbReference>
<feature type="transmembrane region" description="Helical" evidence="11">
    <location>
        <begin position="44"/>
        <end position="62"/>
    </location>
</feature>
<evidence type="ECO:0000256" key="5">
    <source>
        <dbReference type="ARBA" id="ARBA00022741"/>
    </source>
</evidence>
<accession>A0ABS9Q6M6</accession>
<evidence type="ECO:0000256" key="4">
    <source>
        <dbReference type="ARBA" id="ARBA00022679"/>
    </source>
</evidence>
<feature type="transmembrane region" description="Helical" evidence="11">
    <location>
        <begin position="142"/>
        <end position="165"/>
    </location>
</feature>
<dbReference type="Gene3D" id="3.30.565.10">
    <property type="entry name" value="Histidine kinase-like ATPase, C-terminal domain"/>
    <property type="match status" value="1"/>
</dbReference>
<keyword evidence="11" id="KW-0472">Membrane</keyword>
<dbReference type="SUPFAM" id="SSF55874">
    <property type="entry name" value="ATPase domain of HSP90 chaperone/DNA topoisomerase II/histidine kinase"/>
    <property type="match status" value="1"/>
</dbReference>
<dbReference type="CDD" id="cd16917">
    <property type="entry name" value="HATPase_UhpB-NarQ-NarX-like"/>
    <property type="match status" value="1"/>
</dbReference>
<keyword evidence="11" id="KW-1133">Transmembrane helix</keyword>
<gene>
    <name evidence="13" type="ORF">MHL29_14070</name>
</gene>
<comment type="caution">
    <text evidence="13">The sequence shown here is derived from an EMBL/GenBank/DDBJ whole genome shotgun (WGS) entry which is preliminary data.</text>
</comment>
<evidence type="ECO:0000313" key="14">
    <source>
        <dbReference type="Proteomes" id="UP001521931"/>
    </source>
</evidence>
<dbReference type="EMBL" id="JAKRCV010000054">
    <property type="protein sequence ID" value="MCG7323007.1"/>
    <property type="molecule type" value="Genomic_DNA"/>
</dbReference>
<dbReference type="Pfam" id="PF02518">
    <property type="entry name" value="HATPase_c"/>
    <property type="match status" value="1"/>
</dbReference>
<feature type="domain" description="Histidine kinase/HSP90-like ATPase" evidence="12">
    <location>
        <begin position="314"/>
        <end position="407"/>
    </location>
</feature>